<dbReference type="OrthoDB" id="184675at2759"/>
<keyword evidence="6 9" id="KW-1133">Transmembrane helix</keyword>
<organism evidence="11 12">
    <name type="scientific">Perkinsus olseni</name>
    <name type="common">Perkinsus atlanticus</name>
    <dbReference type="NCBI Taxonomy" id="32597"/>
    <lineage>
        <taxon>Eukaryota</taxon>
        <taxon>Sar</taxon>
        <taxon>Alveolata</taxon>
        <taxon>Perkinsozoa</taxon>
        <taxon>Perkinsea</taxon>
        <taxon>Perkinsida</taxon>
        <taxon>Perkinsidae</taxon>
        <taxon>Perkinsus</taxon>
    </lineage>
</organism>
<evidence type="ECO:0000256" key="9">
    <source>
        <dbReference type="SAM" id="Phobius"/>
    </source>
</evidence>
<sequence>MTVLLFFEWDNGRVGVGVSVHLKRNGLLFDKAILSGTCVLCGPENIREGYYCFEGEETLCPKSYYCPWTDGATPVRCPEGYFCQSGFAEPKKCGWSSYCPAGSYRVIPTWFGILIVVVIGLVVTALTLGIHYYRKWRMMRSDRYGKAHQRTTEVYNSVVQSLTGVYLQAQKMQGFTNDIRYSPVDIRFEGLTMRLKKGGKKILDDVSGLFPPGSLVAVMGPSGGGKTTFMNALSNRAPYGDVTGKIWVNGFEGNFGEYPKQLGFVPQDDIMFDRLTVYQNLYYSAMVRLPEDMPREKKLKIIEDVIQVLDLEQVRHTIVGSPGRRGISGGQKKRVNIGIELVAYPRVLFLDEPTSGLDSAASMAVTKCLARMRTLGITVVCVIHQPRYAIFRQFTHCLLLGKGGKTVYLGRTNVIQEYFTNLGFSLPPGENVADWFIDIVTGALPRCNPDGTVDRHFDAEALFEAWRDHTDRMSDPFRDGGRAPKLTHKRLNGTMTITLGSFGDSTDGDRVQSADELGERLSEILKVQCDHLLTGHDIFRLCRILEIECTIEEAQGLHRVMAAENEILTCASFAAAMYGEASEEVSILSHMVLPDCSRLKDREISSVWRQFLIFTNRNIELISIPQLFLDLSLTFMAAVIIGATVSGQSDYVLVPNNQMVGLMFFGIMVGAGALQVYGKEKLIFSRESSTGISVFAYWLSKSFVNLFDNILVTLIFTSTWYLVTTPSYHIAHGYGIFLCFTWWVTGFAHLVTVVFPTEIALLLSVIVPTQFVTMFGGVSPPVTTLKTFQLWATYFGVGIYSVELLSLAEFTSLPDNVLEIDEVLELFEELDYSTDHIPRNFLVLVFVGLAWRLLTLAWLEFMLWWGQADLRWITNKFKCRKSAVSSSSDEDIPRGVALETLPVPKEESPGVTTPGENGDGSAPSR</sequence>
<evidence type="ECO:0000256" key="8">
    <source>
        <dbReference type="SAM" id="MobiDB-lite"/>
    </source>
</evidence>
<feature type="transmembrane region" description="Helical" evidence="9">
    <location>
        <begin position="706"/>
        <end position="723"/>
    </location>
</feature>
<evidence type="ECO:0000259" key="10">
    <source>
        <dbReference type="PROSITE" id="PS50893"/>
    </source>
</evidence>
<evidence type="ECO:0000256" key="6">
    <source>
        <dbReference type="ARBA" id="ARBA00022989"/>
    </source>
</evidence>
<dbReference type="InterPro" id="IPR003439">
    <property type="entry name" value="ABC_transporter-like_ATP-bd"/>
</dbReference>
<dbReference type="InterPro" id="IPR027417">
    <property type="entry name" value="P-loop_NTPase"/>
</dbReference>
<feature type="region of interest" description="Disordered" evidence="8">
    <location>
        <begin position="884"/>
        <end position="925"/>
    </location>
</feature>
<dbReference type="Gene3D" id="3.40.50.300">
    <property type="entry name" value="P-loop containing nucleotide triphosphate hydrolases"/>
    <property type="match status" value="1"/>
</dbReference>
<evidence type="ECO:0000256" key="2">
    <source>
        <dbReference type="ARBA" id="ARBA00022448"/>
    </source>
</evidence>
<evidence type="ECO:0000256" key="3">
    <source>
        <dbReference type="ARBA" id="ARBA00022692"/>
    </source>
</evidence>
<dbReference type="EMBL" id="JABANP010000155">
    <property type="protein sequence ID" value="KAF4688318.1"/>
    <property type="molecule type" value="Genomic_DNA"/>
</dbReference>
<evidence type="ECO:0000256" key="4">
    <source>
        <dbReference type="ARBA" id="ARBA00022741"/>
    </source>
</evidence>
<evidence type="ECO:0000256" key="5">
    <source>
        <dbReference type="ARBA" id="ARBA00022840"/>
    </source>
</evidence>
<dbReference type="InterPro" id="IPR017871">
    <property type="entry name" value="ABC_transporter-like_CS"/>
</dbReference>
<dbReference type="Pfam" id="PF00005">
    <property type="entry name" value="ABC_tran"/>
    <property type="match status" value="1"/>
</dbReference>
<dbReference type="InterPro" id="IPR050352">
    <property type="entry name" value="ABCG_transporters"/>
</dbReference>
<evidence type="ECO:0000313" key="11">
    <source>
        <dbReference type="EMBL" id="KAF4688318.1"/>
    </source>
</evidence>
<dbReference type="Proteomes" id="UP000541610">
    <property type="component" value="Unassembled WGS sequence"/>
</dbReference>
<reference evidence="11 12" key="1">
    <citation type="submission" date="2020-04" db="EMBL/GenBank/DDBJ databases">
        <title>Perkinsus olseni comparative genomics.</title>
        <authorList>
            <person name="Bogema D.R."/>
        </authorList>
    </citation>
    <scope>NUCLEOTIDE SEQUENCE [LARGE SCALE GENOMIC DNA]</scope>
    <source>
        <strain evidence="11">00978-12</strain>
    </source>
</reference>
<keyword evidence="7 9" id="KW-0472">Membrane</keyword>
<dbReference type="PROSITE" id="PS00211">
    <property type="entry name" value="ABC_TRANSPORTER_1"/>
    <property type="match status" value="1"/>
</dbReference>
<dbReference type="GO" id="GO:0016020">
    <property type="term" value="C:membrane"/>
    <property type="evidence" value="ECO:0007669"/>
    <property type="project" value="UniProtKB-SubCell"/>
</dbReference>
<feature type="transmembrane region" description="Helical" evidence="9">
    <location>
        <begin position="735"/>
        <end position="753"/>
    </location>
</feature>
<dbReference type="GO" id="GO:0005524">
    <property type="term" value="F:ATP binding"/>
    <property type="evidence" value="ECO:0007669"/>
    <property type="project" value="UniProtKB-KW"/>
</dbReference>
<protein>
    <recommendedName>
        <fullName evidence="10">ABC transporter domain-containing protein</fullName>
    </recommendedName>
</protein>
<evidence type="ECO:0000256" key="1">
    <source>
        <dbReference type="ARBA" id="ARBA00004141"/>
    </source>
</evidence>
<keyword evidence="4" id="KW-0547">Nucleotide-binding</keyword>
<comment type="caution">
    <text evidence="11">The sequence shown here is derived from an EMBL/GenBank/DDBJ whole genome shotgun (WGS) entry which is preliminary data.</text>
</comment>
<dbReference type="SUPFAM" id="SSF52540">
    <property type="entry name" value="P-loop containing nucleoside triphosphate hydrolases"/>
    <property type="match status" value="1"/>
</dbReference>
<dbReference type="GO" id="GO:0140359">
    <property type="term" value="F:ABC-type transporter activity"/>
    <property type="evidence" value="ECO:0007669"/>
    <property type="project" value="InterPro"/>
</dbReference>
<dbReference type="FunFam" id="3.40.50.300:FF:000367">
    <property type="entry name" value="ABC transporter G family member 24"/>
    <property type="match status" value="1"/>
</dbReference>
<evidence type="ECO:0000256" key="7">
    <source>
        <dbReference type="ARBA" id="ARBA00023136"/>
    </source>
</evidence>
<gene>
    <name evidence="11" type="ORF">FOZ60_002921</name>
</gene>
<feature type="domain" description="ABC transporter" evidence="10">
    <location>
        <begin position="186"/>
        <end position="428"/>
    </location>
</feature>
<dbReference type="SMART" id="SM00382">
    <property type="entry name" value="AAA"/>
    <property type="match status" value="1"/>
</dbReference>
<feature type="transmembrane region" description="Helical" evidence="9">
    <location>
        <begin position="841"/>
        <end position="866"/>
    </location>
</feature>
<keyword evidence="2" id="KW-0813">Transport</keyword>
<proteinExistence type="predicted"/>
<comment type="subcellular location">
    <subcellularLocation>
        <location evidence="1">Membrane</location>
        <topology evidence="1">Multi-pass membrane protein</topology>
    </subcellularLocation>
</comment>
<dbReference type="PANTHER" id="PTHR48041">
    <property type="entry name" value="ABC TRANSPORTER G FAMILY MEMBER 28"/>
    <property type="match status" value="1"/>
</dbReference>
<dbReference type="PANTHER" id="PTHR48041:SF91">
    <property type="entry name" value="ABC TRANSPORTER G FAMILY MEMBER 28"/>
    <property type="match status" value="1"/>
</dbReference>
<name>A0A7J6NWZ9_PEROL</name>
<accession>A0A7J6NWZ9</accession>
<feature type="transmembrane region" description="Helical" evidence="9">
    <location>
        <begin position="759"/>
        <end position="778"/>
    </location>
</feature>
<dbReference type="CDD" id="cd03213">
    <property type="entry name" value="ABCG_EPDR"/>
    <property type="match status" value="1"/>
</dbReference>
<dbReference type="Pfam" id="PF19055">
    <property type="entry name" value="ABC2_membrane_7"/>
    <property type="match status" value="2"/>
</dbReference>
<dbReference type="InterPro" id="IPR043926">
    <property type="entry name" value="ABCG_dom"/>
</dbReference>
<dbReference type="AlphaFoldDB" id="A0A7J6NWZ9"/>
<dbReference type="PROSITE" id="PS50893">
    <property type="entry name" value="ABC_TRANSPORTER_2"/>
    <property type="match status" value="1"/>
</dbReference>
<feature type="transmembrane region" description="Helical" evidence="9">
    <location>
        <begin position="110"/>
        <end position="133"/>
    </location>
</feature>
<feature type="transmembrane region" description="Helical" evidence="9">
    <location>
        <begin position="627"/>
        <end position="647"/>
    </location>
</feature>
<keyword evidence="5" id="KW-0067">ATP-binding</keyword>
<feature type="transmembrane region" description="Helical" evidence="9">
    <location>
        <begin position="659"/>
        <end position="677"/>
    </location>
</feature>
<evidence type="ECO:0000313" key="12">
    <source>
        <dbReference type="Proteomes" id="UP000541610"/>
    </source>
</evidence>
<dbReference type="InterPro" id="IPR003593">
    <property type="entry name" value="AAA+_ATPase"/>
</dbReference>
<dbReference type="GO" id="GO:0016887">
    <property type="term" value="F:ATP hydrolysis activity"/>
    <property type="evidence" value="ECO:0007669"/>
    <property type="project" value="InterPro"/>
</dbReference>
<keyword evidence="3 9" id="KW-0812">Transmembrane</keyword>